<dbReference type="InterPro" id="IPR007886">
    <property type="entry name" value="AlaDH/PNT_N"/>
</dbReference>
<dbReference type="InterPro" id="IPR007698">
    <property type="entry name" value="AlaDH/PNT_NAD(H)-bd"/>
</dbReference>
<dbReference type="GO" id="GO:0006524">
    <property type="term" value="P:alanine catabolic process"/>
    <property type="evidence" value="ECO:0007669"/>
    <property type="project" value="TreeGrafter"/>
</dbReference>
<reference evidence="5" key="1">
    <citation type="submission" date="2018-02" db="EMBL/GenBank/DDBJ databases">
        <authorList>
            <person name="Clavel T."/>
            <person name="Strowig T."/>
        </authorList>
    </citation>
    <scope>NUCLEOTIDE SEQUENCE [LARGE SCALE GENOMIC DNA]</scope>
    <source>
        <strain evidence="5">DSM 100764</strain>
    </source>
</reference>
<dbReference type="EMBL" id="PUBV01000005">
    <property type="protein sequence ID" value="PWB08639.1"/>
    <property type="molecule type" value="Genomic_DNA"/>
</dbReference>
<name>A0A2V1J0M0_9BACT</name>
<dbReference type="PANTHER" id="PTHR42795">
    <property type="entry name" value="ALANINE DEHYDROGENASE"/>
    <property type="match status" value="1"/>
</dbReference>
<dbReference type="Pfam" id="PF01262">
    <property type="entry name" value="AlaDh_PNT_C"/>
    <property type="match status" value="1"/>
</dbReference>
<dbReference type="SMART" id="SM01003">
    <property type="entry name" value="AlaDh_PNT_N"/>
    <property type="match status" value="1"/>
</dbReference>
<feature type="domain" description="Alanine dehydrogenase/pyridine nucleotide transhydrogenase NAD(H)-binding" evidence="2">
    <location>
        <begin position="169"/>
        <end position="307"/>
    </location>
</feature>
<protein>
    <submittedName>
        <fullName evidence="4">Uncharacterized protein</fullName>
    </submittedName>
</protein>
<evidence type="ECO:0000313" key="5">
    <source>
        <dbReference type="Proteomes" id="UP000244925"/>
    </source>
</evidence>
<comment type="caution">
    <text evidence="4">The sequence shown here is derived from an EMBL/GenBank/DDBJ whole genome shotgun (WGS) entry which is preliminary data.</text>
</comment>
<dbReference type="SMART" id="SM01002">
    <property type="entry name" value="AlaDh_PNT_C"/>
    <property type="match status" value="1"/>
</dbReference>
<dbReference type="InterPro" id="IPR036291">
    <property type="entry name" value="NAD(P)-bd_dom_sf"/>
</dbReference>
<dbReference type="GO" id="GO:0005886">
    <property type="term" value="C:plasma membrane"/>
    <property type="evidence" value="ECO:0007669"/>
    <property type="project" value="TreeGrafter"/>
</dbReference>
<proteinExistence type="predicted"/>
<evidence type="ECO:0000256" key="1">
    <source>
        <dbReference type="ARBA" id="ARBA00023002"/>
    </source>
</evidence>
<keyword evidence="5" id="KW-1185">Reference proteome</keyword>
<dbReference type="SUPFAM" id="SSF51735">
    <property type="entry name" value="NAD(P)-binding Rossmann-fold domains"/>
    <property type="match status" value="1"/>
</dbReference>
<organism evidence="4 5">
    <name type="scientific">Paramuribaculum intestinale</name>
    <dbReference type="NCBI Taxonomy" id="2094151"/>
    <lineage>
        <taxon>Bacteria</taxon>
        <taxon>Pseudomonadati</taxon>
        <taxon>Bacteroidota</taxon>
        <taxon>Bacteroidia</taxon>
        <taxon>Bacteroidales</taxon>
        <taxon>Muribaculaceae</taxon>
        <taxon>Paramuribaculum</taxon>
    </lineage>
</organism>
<accession>A0A2V1J0M0</accession>
<gene>
    <name evidence="4" type="ORF">C5O25_03695</name>
</gene>
<dbReference type="SUPFAM" id="SSF52283">
    <property type="entry name" value="Formate/glycerate dehydrogenase catalytic domain-like"/>
    <property type="match status" value="1"/>
</dbReference>
<evidence type="ECO:0000259" key="2">
    <source>
        <dbReference type="SMART" id="SM01002"/>
    </source>
</evidence>
<dbReference type="GeneID" id="93425542"/>
<dbReference type="AlphaFoldDB" id="A0A2V1J0M0"/>
<sequence>MNTPAIENCEAPAAVRKSKRAFTIGLPRCDGGGEKRFPLTPEAVAIMTERGYEVRMEHGAGSSIHYPDAAYLRCGAVITGRTEAFGCDIVIHLRPVEEQSARLMRRGAMLLTMSHYHLLDRRGVKALLDNHIITIAIDRISDSRGNTPFADILSEIDGRASVAIASALLADPVNGKGILLGGVAGIVPCEATIIGSGIAACAAARSASGAGAMVRIFDDDVYRLRDVTRDLGAWAIGSSLHPRVVRGALRTADIVVVTDTSIPPVLGGEIVDEMKRGVVIFDLSSCPGRVFPSLKCIDLADAVAEIGEVRCCYVNAGSAVPRTAAMALSNTFLTFFSDITASDGLVNALRLMPGMQRAAMTFLGKAVDSRVASIARVRPVDINIYLTLS</sequence>
<dbReference type="Proteomes" id="UP000244925">
    <property type="component" value="Unassembled WGS sequence"/>
</dbReference>
<evidence type="ECO:0000313" key="4">
    <source>
        <dbReference type="EMBL" id="PWB08639.1"/>
    </source>
</evidence>
<dbReference type="Gene3D" id="3.40.50.720">
    <property type="entry name" value="NAD(P)-binding Rossmann-like Domain"/>
    <property type="match status" value="2"/>
</dbReference>
<dbReference type="GO" id="GO:0000286">
    <property type="term" value="F:alanine dehydrogenase activity"/>
    <property type="evidence" value="ECO:0007669"/>
    <property type="project" value="TreeGrafter"/>
</dbReference>
<dbReference type="Pfam" id="PF05222">
    <property type="entry name" value="AlaDh_PNT_N"/>
    <property type="match status" value="1"/>
</dbReference>
<evidence type="ECO:0000259" key="3">
    <source>
        <dbReference type="SMART" id="SM01003"/>
    </source>
</evidence>
<dbReference type="PANTHER" id="PTHR42795:SF1">
    <property type="entry name" value="ALANINE DEHYDROGENASE"/>
    <property type="match status" value="1"/>
</dbReference>
<dbReference type="RefSeq" id="WP_107035385.1">
    <property type="nucleotide sequence ID" value="NZ_CAONGC010000012.1"/>
</dbReference>
<keyword evidence="1" id="KW-0560">Oxidoreductase</keyword>
<feature type="domain" description="Alanine dehydrogenase/pyridine nucleotide transhydrogenase N-terminal" evidence="3">
    <location>
        <begin position="25"/>
        <end position="153"/>
    </location>
</feature>